<sequence>MVRNRQRKRVLSSFLIIVTLVVTLVSSVSAISLNATISLNAGDFASGYFGLTGLTQQDQVIGGVSYGGVQLIPQGALAQWTDANNTICRRLADMGTASFKNHLYTIGGIASSAGVLAPVSDVCQTSVLSLGGETTPWTQSSQTLPLALARMSTVAITHTSDPNRGIIYTFGGQNASDLDSQYVDTIYSSVIDANGNLGAWQTQALTVGEKLINTTATAYTTDTGQTYIYLIGGRTRDTSILFAPVFARRTVRRTLVGPNGVLGPWQSMPDLPITPDMFTPTSGCDDKVGLHTMDATNFDAVTTESITQTNTSTYRALLVVGGTFELGSGDQANGCSITREGSAQAFLGRLDRNTGMLTWESQRYVLPEPLSGPRVIGVNQKIYVVGGRQGTIGNPTNRIYTSYINVNGFSLPVFGQSNFRVSENALEADEARASHGLELIRIENRPVAYMYGGIRLGTTYQNDVIFGKVGTADDFDFNSGGYPSPGIYRSPPVQLRAPAIIEQLIWDATIESVPPEDPINTDIQMQYRLATTRAGLESAQWQTADGSPSTDKYSVNGQNTAAGSPVIQGQWFQYQALMTTQDPSLPKATPILRHVRIKYKVDGHPNLYVDNATMSTVTPAGISAFSTTLKNGIKPGSGDTENVLDADLEMSGTFYVDMYLLPPGSADVPPSRNAEGIYPYGVVFTEVNRANLPQDGTFTLDGFADNTLWRRTCPAATVDCPLVVWQSLFNQTGTWKVYLVVDSGNNVTEAETPAGTREFDNIYSFNVTSTVAGSTIRMPVVGINFLATPQP</sequence>
<dbReference type="RefSeq" id="WP_345720296.1">
    <property type="nucleotide sequence ID" value="NZ_BAABRU010000002.1"/>
</dbReference>
<dbReference type="SUPFAM" id="SSF117281">
    <property type="entry name" value="Kelch motif"/>
    <property type="match status" value="1"/>
</dbReference>
<evidence type="ECO:0000313" key="1">
    <source>
        <dbReference type="EMBL" id="GAA5526650.1"/>
    </source>
</evidence>
<dbReference type="Proteomes" id="UP001428290">
    <property type="component" value="Unassembled WGS sequence"/>
</dbReference>
<comment type="caution">
    <text evidence="1">The sequence shown here is derived from an EMBL/GenBank/DDBJ whole genome shotgun (WGS) entry which is preliminary data.</text>
</comment>
<name>A0ABP9WU62_9CHLR</name>
<dbReference type="Gene3D" id="2.120.10.80">
    <property type="entry name" value="Kelch-type beta propeller"/>
    <property type="match status" value="1"/>
</dbReference>
<gene>
    <name evidence="1" type="ORF">Hgul01_00426</name>
</gene>
<proteinExistence type="predicted"/>
<dbReference type="InterPro" id="IPR015915">
    <property type="entry name" value="Kelch-typ_b-propeller"/>
</dbReference>
<organism evidence="1 2">
    <name type="scientific">Herpetosiphon gulosus</name>
    <dbReference type="NCBI Taxonomy" id="1973496"/>
    <lineage>
        <taxon>Bacteria</taxon>
        <taxon>Bacillati</taxon>
        <taxon>Chloroflexota</taxon>
        <taxon>Chloroflexia</taxon>
        <taxon>Herpetosiphonales</taxon>
        <taxon>Herpetosiphonaceae</taxon>
        <taxon>Herpetosiphon</taxon>
    </lineage>
</organism>
<accession>A0ABP9WU62</accession>
<dbReference type="EMBL" id="BAABRU010000002">
    <property type="protein sequence ID" value="GAA5526650.1"/>
    <property type="molecule type" value="Genomic_DNA"/>
</dbReference>
<reference evidence="1 2" key="1">
    <citation type="submission" date="2024-02" db="EMBL/GenBank/DDBJ databases">
        <title>Herpetosiphon gulosus NBRC 112829.</title>
        <authorList>
            <person name="Ichikawa N."/>
            <person name="Katano-Makiyama Y."/>
            <person name="Hidaka K."/>
        </authorList>
    </citation>
    <scope>NUCLEOTIDE SEQUENCE [LARGE SCALE GENOMIC DNA]</scope>
    <source>
        <strain evidence="1 2">NBRC 112829</strain>
    </source>
</reference>
<keyword evidence="2" id="KW-1185">Reference proteome</keyword>
<evidence type="ECO:0000313" key="2">
    <source>
        <dbReference type="Proteomes" id="UP001428290"/>
    </source>
</evidence>
<protein>
    <submittedName>
        <fullName evidence="1">Uncharacterized protein</fullName>
    </submittedName>
</protein>